<reference evidence="6" key="1">
    <citation type="submission" date="2020-08" db="EMBL/GenBank/DDBJ databases">
        <title>Multicomponent nature underlies the extraordinary mechanical properties of spider dragline silk.</title>
        <authorList>
            <person name="Kono N."/>
            <person name="Nakamura H."/>
            <person name="Mori M."/>
            <person name="Yoshida Y."/>
            <person name="Ohtoshi R."/>
            <person name="Malay A.D."/>
            <person name="Moran D.A.P."/>
            <person name="Tomita M."/>
            <person name="Numata K."/>
            <person name="Arakawa K."/>
        </authorList>
    </citation>
    <scope>NUCLEOTIDE SEQUENCE</scope>
</reference>
<dbReference type="GO" id="GO:0007624">
    <property type="term" value="P:ultradian rhythm"/>
    <property type="evidence" value="ECO:0007669"/>
    <property type="project" value="InterPro"/>
</dbReference>
<organism evidence="6 7">
    <name type="scientific">Nephila pilipes</name>
    <name type="common">Giant wood spider</name>
    <name type="synonym">Nephila maculata</name>
    <dbReference type="NCBI Taxonomy" id="299642"/>
    <lineage>
        <taxon>Eukaryota</taxon>
        <taxon>Metazoa</taxon>
        <taxon>Ecdysozoa</taxon>
        <taxon>Arthropoda</taxon>
        <taxon>Chelicerata</taxon>
        <taxon>Arachnida</taxon>
        <taxon>Araneae</taxon>
        <taxon>Araneomorphae</taxon>
        <taxon>Entelegynae</taxon>
        <taxon>Araneoidea</taxon>
        <taxon>Nephilidae</taxon>
        <taxon>Nephila</taxon>
    </lineage>
</organism>
<dbReference type="SUPFAM" id="SSF54928">
    <property type="entry name" value="RNA-binding domain, RBD"/>
    <property type="match status" value="1"/>
</dbReference>
<name>A0A8X6UNG2_NEPPI</name>
<evidence type="ECO:0000313" key="6">
    <source>
        <dbReference type="EMBL" id="GFU62766.1"/>
    </source>
</evidence>
<dbReference type="GO" id="GO:0003723">
    <property type="term" value="F:RNA binding"/>
    <property type="evidence" value="ECO:0007669"/>
    <property type="project" value="UniProtKB-UniRule"/>
</dbReference>
<dbReference type="PANTHER" id="PTHR16001">
    <property type="entry name" value="ECTO-NOX DISULFIDE-THIOL EXCHANGER"/>
    <property type="match status" value="1"/>
</dbReference>
<evidence type="ECO:0000256" key="1">
    <source>
        <dbReference type="ARBA" id="ARBA00022884"/>
    </source>
</evidence>
<dbReference type="InterPro" id="IPR038876">
    <property type="entry name" value="ENOX"/>
</dbReference>
<keyword evidence="7" id="KW-1185">Reference proteome</keyword>
<gene>
    <name evidence="6" type="primary">Enox2</name>
    <name evidence="6" type="ORF">NPIL_24251</name>
</gene>
<dbReference type="Gene3D" id="3.30.70.330">
    <property type="match status" value="1"/>
</dbReference>
<dbReference type="GO" id="GO:0016491">
    <property type="term" value="F:oxidoreductase activity"/>
    <property type="evidence" value="ECO:0007669"/>
    <property type="project" value="InterPro"/>
</dbReference>
<proteinExistence type="predicted"/>
<feature type="coiled-coil region" evidence="3">
    <location>
        <begin position="425"/>
        <end position="459"/>
    </location>
</feature>
<dbReference type="OrthoDB" id="6435563at2759"/>
<dbReference type="EMBL" id="BMAW01041214">
    <property type="protein sequence ID" value="GFU62766.1"/>
    <property type="molecule type" value="Genomic_DNA"/>
</dbReference>
<sequence>MEENNNSDFESELQYSGESSTSHSGQSSNNQLHVKSRDRKNKKRSRSPENDWNKPCKNKDTSERMKIQKTNDAKDDDKRNGNQPYEVMGTAQMPNPLHQRMAVTISPTPTMMHQPPIYTGPYPPYAFGPQENFIDHNHGNYAMMPSYNMMSMPSQWPINNALPIPTSNVEISPNVCGTPVSNGMELMPSSNSGMVPYPYMGMGSEPSTYGMVPPIYNYYPQQVMTNPSIIPQFTPNTHIPLSNLVLIPPLPGEIINRRVKPDGCRTVYVGNLPEKMTQDMVNEIFQMCGSILTIRMSEKNFCHIRFVDMESVEQALLLSEYRIKIENNDEPAYNGKMHVDYATARDDQHDFECRKRQMEREERHRARASPPSPPPMPHYSEHEAISVNEKLRNGETFKESVRVLMAWFEKGECTRRNSGIFYSMLQSTHSNVKRLANEKAKFEEEMKSTKEKLDILTRSIQVELSETEKVYIAAKVQKNWDHFSKNQRKHRRMGKGNQKFFSCFDYC</sequence>
<protein>
    <submittedName>
        <fullName evidence="6">Ecto-NOX disulfide-thiol exchanger 2</fullName>
    </submittedName>
</protein>
<feature type="region of interest" description="Disordered" evidence="4">
    <location>
        <begin position="358"/>
        <end position="379"/>
    </location>
</feature>
<feature type="region of interest" description="Disordered" evidence="4">
    <location>
        <begin position="1"/>
        <end position="96"/>
    </location>
</feature>
<evidence type="ECO:0000313" key="7">
    <source>
        <dbReference type="Proteomes" id="UP000887013"/>
    </source>
</evidence>
<comment type="caution">
    <text evidence="6">The sequence shown here is derived from an EMBL/GenBank/DDBJ whole genome shotgun (WGS) entry which is preliminary data.</text>
</comment>
<feature type="compositionally biased region" description="Basic residues" evidence="4">
    <location>
        <begin position="34"/>
        <end position="45"/>
    </location>
</feature>
<evidence type="ECO:0000256" key="4">
    <source>
        <dbReference type="SAM" id="MobiDB-lite"/>
    </source>
</evidence>
<accession>A0A8X6UNG2</accession>
<dbReference type="AlphaFoldDB" id="A0A8X6UNG2"/>
<keyword evidence="1 2" id="KW-0694">RNA-binding</keyword>
<dbReference type="PANTHER" id="PTHR16001:SF4">
    <property type="entry name" value="ECTO-NOX DISULFIDE-THIOL EXCHANGER 1-LIKE PROTEIN"/>
    <property type="match status" value="1"/>
</dbReference>
<evidence type="ECO:0000259" key="5">
    <source>
        <dbReference type="PROSITE" id="PS50102"/>
    </source>
</evidence>
<evidence type="ECO:0000256" key="2">
    <source>
        <dbReference type="PROSITE-ProRule" id="PRU00176"/>
    </source>
</evidence>
<feature type="compositionally biased region" description="Low complexity" evidence="4">
    <location>
        <begin position="16"/>
        <end position="31"/>
    </location>
</feature>
<dbReference type="Pfam" id="PF00076">
    <property type="entry name" value="RRM_1"/>
    <property type="match status" value="1"/>
</dbReference>
<dbReference type="GO" id="GO:0009897">
    <property type="term" value="C:external side of plasma membrane"/>
    <property type="evidence" value="ECO:0007669"/>
    <property type="project" value="InterPro"/>
</dbReference>
<dbReference type="Proteomes" id="UP000887013">
    <property type="component" value="Unassembled WGS sequence"/>
</dbReference>
<dbReference type="InterPro" id="IPR012677">
    <property type="entry name" value="Nucleotide-bd_a/b_plait_sf"/>
</dbReference>
<feature type="domain" description="RRM" evidence="5">
    <location>
        <begin position="265"/>
        <end position="344"/>
    </location>
</feature>
<dbReference type="SMART" id="SM00360">
    <property type="entry name" value="RRM"/>
    <property type="match status" value="1"/>
</dbReference>
<evidence type="ECO:0000256" key="3">
    <source>
        <dbReference type="SAM" id="Coils"/>
    </source>
</evidence>
<keyword evidence="3" id="KW-0175">Coiled coil</keyword>
<feature type="compositionally biased region" description="Basic and acidic residues" evidence="4">
    <location>
        <begin position="46"/>
        <end position="80"/>
    </location>
</feature>
<dbReference type="PROSITE" id="PS50102">
    <property type="entry name" value="RRM"/>
    <property type="match status" value="1"/>
</dbReference>
<feature type="compositionally biased region" description="Acidic residues" evidence="4">
    <location>
        <begin position="1"/>
        <end position="11"/>
    </location>
</feature>
<dbReference type="InterPro" id="IPR000504">
    <property type="entry name" value="RRM_dom"/>
</dbReference>
<dbReference type="InterPro" id="IPR035979">
    <property type="entry name" value="RBD_domain_sf"/>
</dbReference>